<name>A0A1Y1VQ31_9FUNG</name>
<dbReference type="EMBL" id="MCFG01000640">
    <property type="protein sequence ID" value="ORX63400.1"/>
    <property type="molecule type" value="Genomic_DNA"/>
</dbReference>
<evidence type="ECO:0000313" key="1">
    <source>
        <dbReference type="EMBL" id="ORX63400.1"/>
    </source>
</evidence>
<dbReference type="STRING" id="1754192.A0A1Y1VQ31"/>
<comment type="caution">
    <text evidence="1">The sequence shown here is derived from an EMBL/GenBank/DDBJ whole genome shotgun (WGS) entry which is preliminary data.</text>
</comment>
<reference evidence="1 2" key="1">
    <citation type="submission" date="2016-08" db="EMBL/GenBank/DDBJ databases">
        <title>A Parts List for Fungal Cellulosomes Revealed by Comparative Genomics.</title>
        <authorList>
            <consortium name="DOE Joint Genome Institute"/>
            <person name="Haitjema C.H."/>
            <person name="Gilmore S.P."/>
            <person name="Henske J.K."/>
            <person name="Solomon K.V."/>
            <person name="De Groot R."/>
            <person name="Kuo A."/>
            <person name="Mondo S.J."/>
            <person name="Salamov A.A."/>
            <person name="Labutti K."/>
            <person name="Zhao Z."/>
            <person name="Chiniquy J."/>
            <person name="Barry K."/>
            <person name="Brewer H.M."/>
            <person name="Purvine S.O."/>
            <person name="Wright A.T."/>
            <person name="Boxma B."/>
            <person name="Van Alen T."/>
            <person name="Hackstein J.H."/>
            <person name="Baker S.E."/>
            <person name="Grigoriev I.V."/>
            <person name="O'Malley M.A."/>
        </authorList>
    </citation>
    <scope>NUCLEOTIDE SEQUENCE [LARGE SCALE GENOMIC DNA]</scope>
    <source>
        <strain evidence="1 2">S4</strain>
    </source>
</reference>
<accession>A0A1Y1VQ31</accession>
<protein>
    <submittedName>
        <fullName evidence="1">Uncharacterized protein</fullName>
    </submittedName>
</protein>
<dbReference type="Proteomes" id="UP000193944">
    <property type="component" value="Unassembled WGS sequence"/>
</dbReference>
<evidence type="ECO:0000313" key="2">
    <source>
        <dbReference type="Proteomes" id="UP000193944"/>
    </source>
</evidence>
<dbReference type="OrthoDB" id="64915at2759"/>
<organism evidence="1 2">
    <name type="scientific">Anaeromyces robustus</name>
    <dbReference type="NCBI Taxonomy" id="1754192"/>
    <lineage>
        <taxon>Eukaryota</taxon>
        <taxon>Fungi</taxon>
        <taxon>Fungi incertae sedis</taxon>
        <taxon>Chytridiomycota</taxon>
        <taxon>Chytridiomycota incertae sedis</taxon>
        <taxon>Neocallimastigomycetes</taxon>
        <taxon>Neocallimastigales</taxon>
        <taxon>Neocallimastigaceae</taxon>
        <taxon>Anaeromyces</taxon>
    </lineage>
</organism>
<reference evidence="1 2" key="2">
    <citation type="submission" date="2016-08" db="EMBL/GenBank/DDBJ databases">
        <title>Pervasive Adenine N6-methylation of Active Genes in Fungi.</title>
        <authorList>
            <consortium name="DOE Joint Genome Institute"/>
            <person name="Mondo S.J."/>
            <person name="Dannebaum R.O."/>
            <person name="Kuo R.C."/>
            <person name="Labutti K."/>
            <person name="Haridas S."/>
            <person name="Kuo A."/>
            <person name="Salamov A."/>
            <person name="Ahrendt S.R."/>
            <person name="Lipzen A."/>
            <person name="Sullivan W."/>
            <person name="Andreopoulos W.B."/>
            <person name="Clum A."/>
            <person name="Lindquist E."/>
            <person name="Daum C."/>
            <person name="Ramamoorthy G.K."/>
            <person name="Gryganskyi A."/>
            <person name="Culley D."/>
            <person name="Magnuson J.K."/>
            <person name="James T.Y."/>
            <person name="O'Malley M.A."/>
            <person name="Stajich J.E."/>
            <person name="Spatafora J.W."/>
            <person name="Visel A."/>
            <person name="Grigoriev I.V."/>
        </authorList>
    </citation>
    <scope>NUCLEOTIDE SEQUENCE [LARGE SCALE GENOMIC DNA]</scope>
    <source>
        <strain evidence="1 2">S4</strain>
    </source>
</reference>
<sequence length="63" mass="7282">NNEEGFHGGGDYRLTMDFLDALEDRKVELRSSIDRSIESHLMAYAAEQSRVNNTIIHMDDIRK</sequence>
<proteinExistence type="predicted"/>
<gene>
    <name evidence="1" type="ORF">BCR32DRAFT_287798</name>
</gene>
<feature type="non-terminal residue" evidence="1">
    <location>
        <position position="1"/>
    </location>
</feature>
<keyword evidence="2" id="KW-1185">Reference proteome</keyword>
<dbReference type="AlphaFoldDB" id="A0A1Y1VQ31"/>